<keyword evidence="1" id="KW-0812">Transmembrane</keyword>
<dbReference type="PANTHER" id="PTHR35342:SF5">
    <property type="entry name" value="TRICARBOXYLIC TRANSPORT PROTEIN"/>
    <property type="match status" value="1"/>
</dbReference>
<keyword evidence="1" id="KW-0472">Membrane</keyword>
<dbReference type="Pfam" id="PF01970">
    <property type="entry name" value="TctA"/>
    <property type="match status" value="1"/>
</dbReference>
<feature type="transmembrane region" description="Helical" evidence="1">
    <location>
        <begin position="61"/>
        <end position="82"/>
    </location>
</feature>
<dbReference type="Proteomes" id="UP000319516">
    <property type="component" value="Unassembled WGS sequence"/>
</dbReference>
<dbReference type="InterPro" id="IPR002823">
    <property type="entry name" value="DUF112_TM"/>
</dbReference>
<reference evidence="3 4" key="1">
    <citation type="submission" date="2019-06" db="EMBL/GenBank/DDBJ databases">
        <title>Sequencing the genomes of 1000 actinobacteria strains.</title>
        <authorList>
            <person name="Klenk H.-P."/>
        </authorList>
    </citation>
    <scope>NUCLEOTIDE SEQUENCE [LARGE SCALE GENOMIC DNA]</scope>
    <source>
        <strain evidence="3 4">DSM 12335</strain>
    </source>
</reference>
<feature type="transmembrane region" description="Helical" evidence="1">
    <location>
        <begin position="109"/>
        <end position="132"/>
    </location>
</feature>
<feature type="transmembrane region" description="Helical" evidence="1">
    <location>
        <begin position="144"/>
        <end position="163"/>
    </location>
</feature>
<feature type="domain" description="DUF112" evidence="2">
    <location>
        <begin position="20"/>
        <end position="441"/>
    </location>
</feature>
<keyword evidence="4" id="KW-1185">Reference proteome</keyword>
<comment type="caution">
    <text evidence="3">The sequence shown here is derived from an EMBL/GenBank/DDBJ whole genome shotgun (WGS) entry which is preliminary data.</text>
</comment>
<evidence type="ECO:0000259" key="2">
    <source>
        <dbReference type="Pfam" id="PF01970"/>
    </source>
</evidence>
<evidence type="ECO:0000313" key="3">
    <source>
        <dbReference type="EMBL" id="TQL49278.1"/>
    </source>
</evidence>
<keyword evidence="1" id="KW-1133">Transmembrane helix</keyword>
<feature type="transmembrane region" description="Helical" evidence="1">
    <location>
        <begin position="357"/>
        <end position="381"/>
    </location>
</feature>
<evidence type="ECO:0000313" key="4">
    <source>
        <dbReference type="Proteomes" id="UP000319516"/>
    </source>
</evidence>
<accession>A0A542YMG3</accession>
<name>A0A542YMG3_9MICO</name>
<dbReference type="OrthoDB" id="9781349at2"/>
<dbReference type="EMBL" id="VFOP01000001">
    <property type="protein sequence ID" value="TQL49278.1"/>
    <property type="molecule type" value="Genomic_DNA"/>
</dbReference>
<gene>
    <name evidence="3" type="ORF">FB467_0343</name>
</gene>
<evidence type="ECO:0000256" key="1">
    <source>
        <dbReference type="SAM" id="Phobius"/>
    </source>
</evidence>
<dbReference type="RefSeq" id="WP_141783552.1">
    <property type="nucleotide sequence ID" value="NZ_VFOP01000001.1"/>
</dbReference>
<feature type="transmembrane region" description="Helical" evidence="1">
    <location>
        <begin position="20"/>
        <end position="49"/>
    </location>
</feature>
<dbReference type="PANTHER" id="PTHR35342">
    <property type="entry name" value="TRICARBOXYLIC TRANSPORT PROTEIN"/>
    <property type="match status" value="1"/>
</dbReference>
<feature type="transmembrane region" description="Helical" evidence="1">
    <location>
        <begin position="393"/>
        <end position="426"/>
    </location>
</feature>
<dbReference type="AlphaFoldDB" id="A0A542YMG3"/>
<organism evidence="3 4">
    <name type="scientific">Ornithinicoccus hortensis</name>
    <dbReference type="NCBI Taxonomy" id="82346"/>
    <lineage>
        <taxon>Bacteria</taxon>
        <taxon>Bacillati</taxon>
        <taxon>Actinomycetota</taxon>
        <taxon>Actinomycetes</taxon>
        <taxon>Micrococcales</taxon>
        <taxon>Intrasporangiaceae</taxon>
        <taxon>Ornithinicoccus</taxon>
    </lineage>
</organism>
<feature type="transmembrane region" description="Helical" evidence="1">
    <location>
        <begin position="321"/>
        <end position="345"/>
    </location>
</feature>
<protein>
    <submittedName>
        <fullName evidence="3">Putative tricarboxylic transport membrane protein</fullName>
    </submittedName>
</protein>
<proteinExistence type="predicted"/>
<feature type="transmembrane region" description="Helical" evidence="1">
    <location>
        <begin position="199"/>
        <end position="222"/>
    </location>
</feature>
<sequence>MDQLNNLIGGFADVLTLQALFYVLVGAIIGTAVGVLPGMGSAMAVALLLPITFTLEPLSALVMFAGIYFGGLFGDSIAGILMNTPGNSTAIAGTFEGHRMAKDGRAPQALATSAIGAFIGGLIATTLVVFFAPSLANWATKFGPGEYFALALFAFVAISAVVADSALKGLAALLIGLALAMVGTDQVSGVQRFTFGNIAMFDGISIVVITVALLAVGEVIFVSSKVGRPDDQSLMPSKGRPFLSRAEFKEALPAWLRGTGFGVPFGVIPAGGAEVPTFLSYGLERRLDRRRKNPKFGTGAIRGVAGPEAAGNATSGTAMGALLALGLPTSATAAMMIAAFLQFGMQPGPLLFDRNAELVWALLASLFIGLVVLLILNLPFAPLWAQLLKIPKAYLYAAIGMFSCLGVYAATAAMVDVAFMIGLGVLAFAMRRFDIPLAPVLIAVILGPLAEESLRGAMNLSQNNPMTLVDSWISRAIYAALLVAIAISVIGKVRNRQKADF</sequence>
<feature type="transmembrane region" description="Helical" evidence="1">
    <location>
        <begin position="472"/>
        <end position="491"/>
    </location>
</feature>